<feature type="region of interest" description="Disordered" evidence="1">
    <location>
        <begin position="1"/>
        <end position="21"/>
    </location>
</feature>
<keyword evidence="3" id="KW-1185">Reference proteome</keyword>
<sequence>MEMLREAQLGDDEGDCGSEIGMGDEELAHSIEEDDAYIVLKANENLNSLLKLATPAMEDDSDHLDPHDEITVSNIFDLPVAPMMGLVSTTSSTSGVQSDCLDPNTITPQTIDLTDIDRILAAMPQIDLDLSTFPSIPLDSDIDSFFVGPNFDALGLDYSLGFDDSFLIGSNFECLLPPSSPSSCLPGHPALQKISTIVTPGITPLPVTSVPSHLAEALPPQLLDQPRRTMRPHVPSTREQVLNAIGSSSSRTRTSAADSEKENGPVRPLLSKKRKAGSVTSGGKKKQKKG</sequence>
<organism evidence="2 3">
    <name type="scientific">Rhizopogon vinicolor AM-OR11-026</name>
    <dbReference type="NCBI Taxonomy" id="1314800"/>
    <lineage>
        <taxon>Eukaryota</taxon>
        <taxon>Fungi</taxon>
        <taxon>Dikarya</taxon>
        <taxon>Basidiomycota</taxon>
        <taxon>Agaricomycotina</taxon>
        <taxon>Agaricomycetes</taxon>
        <taxon>Agaricomycetidae</taxon>
        <taxon>Boletales</taxon>
        <taxon>Suillineae</taxon>
        <taxon>Rhizopogonaceae</taxon>
        <taxon>Rhizopogon</taxon>
    </lineage>
</organism>
<dbReference type="InParanoid" id="A0A1B7MEY2"/>
<dbReference type="AlphaFoldDB" id="A0A1B7MEY2"/>
<feature type="compositionally biased region" description="Low complexity" evidence="1">
    <location>
        <begin position="247"/>
        <end position="257"/>
    </location>
</feature>
<gene>
    <name evidence="2" type="ORF">K503DRAFT_115315</name>
</gene>
<dbReference type="STRING" id="1314800.A0A1B7MEY2"/>
<evidence type="ECO:0000313" key="3">
    <source>
        <dbReference type="Proteomes" id="UP000092154"/>
    </source>
</evidence>
<evidence type="ECO:0000256" key="1">
    <source>
        <dbReference type="SAM" id="MobiDB-lite"/>
    </source>
</evidence>
<proteinExistence type="predicted"/>
<feature type="region of interest" description="Disordered" evidence="1">
    <location>
        <begin position="219"/>
        <end position="290"/>
    </location>
</feature>
<accession>A0A1B7MEY2</accession>
<name>A0A1B7MEY2_9AGAM</name>
<dbReference type="Proteomes" id="UP000092154">
    <property type="component" value="Unassembled WGS sequence"/>
</dbReference>
<protein>
    <submittedName>
        <fullName evidence="2">Uncharacterized protein</fullName>
    </submittedName>
</protein>
<dbReference type="EMBL" id="KV449561">
    <property type="protein sequence ID" value="OAX31155.1"/>
    <property type="molecule type" value="Genomic_DNA"/>
</dbReference>
<evidence type="ECO:0000313" key="2">
    <source>
        <dbReference type="EMBL" id="OAX31155.1"/>
    </source>
</evidence>
<reference evidence="2 3" key="1">
    <citation type="submission" date="2016-06" db="EMBL/GenBank/DDBJ databases">
        <title>Comparative genomics of the ectomycorrhizal sister species Rhizopogon vinicolor and Rhizopogon vesiculosus (Basidiomycota: Boletales) reveals a divergence of the mating type B locus.</title>
        <authorList>
            <consortium name="DOE Joint Genome Institute"/>
            <person name="Mujic A.B."/>
            <person name="Kuo A."/>
            <person name="Tritt A."/>
            <person name="Lipzen A."/>
            <person name="Chen C."/>
            <person name="Johnson J."/>
            <person name="Sharma A."/>
            <person name="Barry K."/>
            <person name="Grigoriev I.V."/>
            <person name="Spatafora J.W."/>
        </authorList>
    </citation>
    <scope>NUCLEOTIDE SEQUENCE [LARGE SCALE GENOMIC DNA]</scope>
    <source>
        <strain evidence="2 3">AM-OR11-026</strain>
    </source>
</reference>